<reference evidence="2" key="1">
    <citation type="submission" date="2025-08" db="UniProtKB">
        <authorList>
            <consortium name="Ensembl"/>
        </authorList>
    </citation>
    <scope>IDENTIFICATION</scope>
</reference>
<evidence type="ECO:0000313" key="3">
    <source>
        <dbReference type="Proteomes" id="UP000472277"/>
    </source>
</evidence>
<evidence type="ECO:0008006" key="4">
    <source>
        <dbReference type="Google" id="ProtNLM"/>
    </source>
</evidence>
<dbReference type="InParanoid" id="A0A673ZV32"/>
<dbReference type="GO" id="GO:0004623">
    <property type="term" value="F:phospholipase A2 activity"/>
    <property type="evidence" value="ECO:0007669"/>
    <property type="project" value="InterPro"/>
</dbReference>
<dbReference type="PANTHER" id="PTHR12824:SF7">
    <property type="entry name" value="GROUP XIIA SECRETORY PHOSPHOLIPASE A2"/>
    <property type="match status" value="1"/>
</dbReference>
<dbReference type="Ensembl" id="ENSSTUT00000052910.1">
    <property type="protein sequence ID" value="ENSSTUP00000050595.1"/>
    <property type="gene ID" value="ENSSTUG00000021412.1"/>
</dbReference>
<dbReference type="InterPro" id="IPR010711">
    <property type="entry name" value="PLA2G12"/>
</dbReference>
<evidence type="ECO:0000313" key="2">
    <source>
        <dbReference type="Ensembl" id="ENSSTUP00000050595.1"/>
    </source>
</evidence>
<reference evidence="2" key="2">
    <citation type="submission" date="2025-09" db="UniProtKB">
        <authorList>
            <consortium name="Ensembl"/>
        </authorList>
    </citation>
    <scope>IDENTIFICATION</scope>
</reference>
<accession>A0A673ZV32</accession>
<name>A0A673ZV32_SALTR</name>
<evidence type="ECO:0000256" key="1">
    <source>
        <dbReference type="SAM" id="MobiDB-lite"/>
    </source>
</evidence>
<sequence length="147" mass="16833">MVQTHQESCEEGTTTPFPSQETEKIWHGSPDPQKVLQLHHRVHPDLLHHHLVLQLLVDIDNPSLTKFCDQYNCCYAICNCDKDDCDDDLQECLETICRRLQKMLGLAQSVQECDNTATLLFNAVMCMRCKPYIDSQRDSCSAHIADI</sequence>
<dbReference type="PANTHER" id="PTHR12824">
    <property type="entry name" value="GROUP XII SECRETORY PHOSPHOLIPASE A2 FAMILY MEMBER"/>
    <property type="match status" value="1"/>
</dbReference>
<proteinExistence type="predicted"/>
<dbReference type="GeneTree" id="ENSGT01010000228071"/>
<dbReference type="Pfam" id="PF06951">
    <property type="entry name" value="PLA2G12"/>
    <property type="match status" value="1"/>
</dbReference>
<dbReference type="GO" id="GO:0016042">
    <property type="term" value="P:lipid catabolic process"/>
    <property type="evidence" value="ECO:0007669"/>
    <property type="project" value="InterPro"/>
</dbReference>
<dbReference type="GO" id="GO:0005509">
    <property type="term" value="F:calcium ion binding"/>
    <property type="evidence" value="ECO:0007669"/>
    <property type="project" value="InterPro"/>
</dbReference>
<dbReference type="GO" id="GO:0005576">
    <property type="term" value="C:extracellular region"/>
    <property type="evidence" value="ECO:0007669"/>
    <property type="project" value="InterPro"/>
</dbReference>
<protein>
    <recommendedName>
        <fullName evidence="4">Phospholipase A2 domain-containing protein</fullName>
    </recommendedName>
</protein>
<feature type="region of interest" description="Disordered" evidence="1">
    <location>
        <begin position="1"/>
        <end position="28"/>
    </location>
</feature>
<feature type="compositionally biased region" description="Polar residues" evidence="1">
    <location>
        <begin position="1"/>
        <end position="20"/>
    </location>
</feature>
<dbReference type="AlphaFoldDB" id="A0A673ZV32"/>
<keyword evidence="3" id="KW-1185">Reference proteome</keyword>
<organism evidence="2 3">
    <name type="scientific">Salmo trutta</name>
    <name type="common">Brown trout</name>
    <dbReference type="NCBI Taxonomy" id="8032"/>
    <lineage>
        <taxon>Eukaryota</taxon>
        <taxon>Metazoa</taxon>
        <taxon>Chordata</taxon>
        <taxon>Craniata</taxon>
        <taxon>Vertebrata</taxon>
        <taxon>Euteleostomi</taxon>
        <taxon>Actinopterygii</taxon>
        <taxon>Neopterygii</taxon>
        <taxon>Teleostei</taxon>
        <taxon>Protacanthopterygii</taxon>
        <taxon>Salmoniformes</taxon>
        <taxon>Salmonidae</taxon>
        <taxon>Salmoninae</taxon>
        <taxon>Salmo</taxon>
    </lineage>
</organism>
<dbReference type="Proteomes" id="UP000472277">
    <property type="component" value="Chromosome 11"/>
</dbReference>